<dbReference type="GO" id="GO:0019136">
    <property type="term" value="F:deoxynucleoside kinase activity"/>
    <property type="evidence" value="ECO:0007669"/>
    <property type="project" value="TreeGrafter"/>
</dbReference>
<comment type="caution">
    <text evidence="2">The sequence shown here is derived from an EMBL/GenBank/DDBJ whole genome shotgun (WGS) entry which is preliminary data.</text>
</comment>
<sequence>MKWRDCWEVLVNMHNAGTQYLAGNIPKRRAPNRMCSKVLTESTIKVAVTEDSSMEFLEGCSLDESTTRKLLVDSHLSPPKRNFHSRSIMSSSKTGMSPLPASLILQKSFGFIASEMPSEMKMRSRPFTVSIEGNIGSGKSTFLQYFSATPGVATHQSYVQLTRLNIHLQQSSSPVKLIERSLQNNRYCFLESGHDCGHLKEPEYSVLCEYYDLLESKLDIGIDLIVYLRTTPEVVHSRMMKRGRSEEADVPLKYLKVVHSYYEKWLLNHLPCAPPAPVLVIDANQELEEVRKEYDLKKPVIMGEKSI</sequence>
<keyword evidence="3" id="KW-1185">Reference proteome</keyword>
<dbReference type="EMBL" id="JAHLQT010028808">
    <property type="protein sequence ID" value="KAG7161760.1"/>
    <property type="molecule type" value="Genomic_DNA"/>
</dbReference>
<dbReference type="Pfam" id="PF01712">
    <property type="entry name" value="dNK"/>
    <property type="match status" value="1"/>
</dbReference>
<accession>A0A8J5JPP9</accession>
<dbReference type="SUPFAM" id="SSF52540">
    <property type="entry name" value="P-loop containing nucleoside triphosphate hydrolases"/>
    <property type="match status" value="1"/>
</dbReference>
<evidence type="ECO:0000313" key="2">
    <source>
        <dbReference type="EMBL" id="KAG7161760.1"/>
    </source>
</evidence>
<dbReference type="InterPro" id="IPR050566">
    <property type="entry name" value="Deoxyribonucleoside_kinase"/>
</dbReference>
<dbReference type="Gene3D" id="3.40.50.300">
    <property type="entry name" value="P-loop containing nucleotide triphosphate hydrolases"/>
    <property type="match status" value="2"/>
</dbReference>
<evidence type="ECO:0000259" key="1">
    <source>
        <dbReference type="Pfam" id="PF01712"/>
    </source>
</evidence>
<keyword evidence="2" id="KW-0418">Kinase</keyword>
<keyword evidence="2" id="KW-0808">Transferase</keyword>
<dbReference type="PANTHER" id="PTHR10513">
    <property type="entry name" value="DEOXYNUCLEOSIDE KINASE"/>
    <property type="match status" value="1"/>
</dbReference>
<dbReference type="InterPro" id="IPR027417">
    <property type="entry name" value="P-loop_NTPase"/>
</dbReference>
<protein>
    <submittedName>
        <fullName evidence="2">Thymidine kinase 2-like 1</fullName>
    </submittedName>
</protein>
<organism evidence="2 3">
    <name type="scientific">Homarus americanus</name>
    <name type="common">American lobster</name>
    <dbReference type="NCBI Taxonomy" id="6706"/>
    <lineage>
        <taxon>Eukaryota</taxon>
        <taxon>Metazoa</taxon>
        <taxon>Ecdysozoa</taxon>
        <taxon>Arthropoda</taxon>
        <taxon>Crustacea</taxon>
        <taxon>Multicrustacea</taxon>
        <taxon>Malacostraca</taxon>
        <taxon>Eumalacostraca</taxon>
        <taxon>Eucarida</taxon>
        <taxon>Decapoda</taxon>
        <taxon>Pleocyemata</taxon>
        <taxon>Astacidea</taxon>
        <taxon>Nephropoidea</taxon>
        <taxon>Nephropidae</taxon>
        <taxon>Homarus</taxon>
    </lineage>
</organism>
<gene>
    <name evidence="2" type="primary">Tk2-L1</name>
    <name evidence="2" type="ORF">Hamer_G007400</name>
</gene>
<dbReference type="PANTHER" id="PTHR10513:SF38">
    <property type="entry name" value="DEOXYNUCLEOSIDE KINASE-LIKE PROTEIN"/>
    <property type="match status" value="1"/>
</dbReference>
<dbReference type="Proteomes" id="UP000747542">
    <property type="component" value="Unassembled WGS sequence"/>
</dbReference>
<dbReference type="CDD" id="cd01673">
    <property type="entry name" value="dNK"/>
    <property type="match status" value="1"/>
</dbReference>
<proteinExistence type="predicted"/>
<name>A0A8J5JPP9_HOMAM</name>
<dbReference type="GO" id="GO:0005739">
    <property type="term" value="C:mitochondrion"/>
    <property type="evidence" value="ECO:0007669"/>
    <property type="project" value="TreeGrafter"/>
</dbReference>
<evidence type="ECO:0000313" key="3">
    <source>
        <dbReference type="Proteomes" id="UP000747542"/>
    </source>
</evidence>
<dbReference type="InterPro" id="IPR031314">
    <property type="entry name" value="DNK_dom"/>
</dbReference>
<dbReference type="AlphaFoldDB" id="A0A8J5JPP9"/>
<feature type="domain" description="Deoxynucleoside kinase" evidence="1">
    <location>
        <begin position="155"/>
        <end position="292"/>
    </location>
</feature>
<reference evidence="2" key="1">
    <citation type="journal article" date="2021" name="Sci. Adv.">
        <title>The American lobster genome reveals insights on longevity, neural, and immune adaptations.</title>
        <authorList>
            <person name="Polinski J.M."/>
            <person name="Zimin A.V."/>
            <person name="Clark K.F."/>
            <person name="Kohn A.B."/>
            <person name="Sadowski N."/>
            <person name="Timp W."/>
            <person name="Ptitsyn A."/>
            <person name="Khanna P."/>
            <person name="Romanova D.Y."/>
            <person name="Williams P."/>
            <person name="Greenwood S.J."/>
            <person name="Moroz L.L."/>
            <person name="Walt D.R."/>
            <person name="Bodnar A.G."/>
        </authorList>
    </citation>
    <scope>NUCLEOTIDE SEQUENCE</scope>
    <source>
        <strain evidence="2">GMGI-L3</strain>
    </source>
</reference>